<dbReference type="InterPro" id="IPR041117">
    <property type="entry name" value="SoxA_A3"/>
</dbReference>
<name>A0A117UVA0_9SPHN</name>
<dbReference type="InterPro" id="IPR051691">
    <property type="entry name" value="Metab_Enz_Cyan_OpOx_G3PDH"/>
</dbReference>
<dbReference type="PRINTS" id="PR00368">
    <property type="entry name" value="FADPNR"/>
</dbReference>
<dbReference type="PANTHER" id="PTHR42949">
    <property type="entry name" value="ANAEROBIC GLYCEROL-3-PHOSPHATE DEHYDROGENASE SUBUNIT B"/>
    <property type="match status" value="1"/>
</dbReference>
<reference evidence="4 5" key="1">
    <citation type="submission" date="2015-10" db="EMBL/GenBank/DDBJ databases">
        <title>Draft genome sequence of Novosphingobium fuchskuhlense DSM 25065 isolated from a surface water sample of the southwest basin of Lake Grosse Fuchskuhle.</title>
        <authorList>
            <person name="Ruckert C."/>
            <person name="Winkler A."/>
            <person name="Glaeser J."/>
            <person name="Grossart H.-P."/>
            <person name="Kalinowski J."/>
            <person name="Glaeser S."/>
        </authorList>
    </citation>
    <scope>NUCLEOTIDE SEQUENCE [LARGE SCALE GENOMIC DNA]</scope>
    <source>
        <strain evidence="4 5">FNE08-7</strain>
    </source>
</reference>
<gene>
    <name evidence="4" type="ORF">AQZ52_11435</name>
</gene>
<evidence type="ECO:0000259" key="2">
    <source>
        <dbReference type="Pfam" id="PF07992"/>
    </source>
</evidence>
<evidence type="ECO:0000259" key="3">
    <source>
        <dbReference type="Pfam" id="PF17806"/>
    </source>
</evidence>
<sequence>MSRTMHVNNGTDPHAIGTKLPAPEARYDVVVVGAGPAGLAAALAGAGEGKSVLLVDENPIPGAAMGNDVPLLFGGRMTTATQNAERMLETVFMSEPMLEAAMEAGVEVLLGTSAWGVYRNGPGVTGLPESVVALADKDRGWIVGYNQLILATGARDLAIGFPGWNQPGVMGAAALERLLAHYEAFAGKRVLIVGSHDLALNAALLAREKGVEVAGLVEVRSAPQGDAALADAVRAAQIPFYLEDAPAEAIGGIDGVERVRLLSGAVIDVDTVVLAIGLVPSIELIDAMGGKRVLDGARGGYIPGENAGVTCVGDCAGLADTGFDHVEYRMEWARELGKLSAPDTIVCQCEEVTRADLLGVQPPRYLERPAPMQARSLNTLIQDGPPNPDQIKRLTRAGMGVCQGRRCRDQVAMMLAMAADGPFGSVPLATHRAPVRPLPLRILADWEESEDMRAGWDVWFGIPTQWVPYRDIDTPREREHQEAIAEGWSL</sequence>
<accession>A0A117UVA0</accession>
<dbReference type="GO" id="GO:0016491">
    <property type="term" value="F:oxidoreductase activity"/>
    <property type="evidence" value="ECO:0007669"/>
    <property type="project" value="UniProtKB-KW"/>
</dbReference>
<evidence type="ECO:0000313" key="4">
    <source>
        <dbReference type="EMBL" id="KUR71511.1"/>
    </source>
</evidence>
<proteinExistence type="predicted"/>
<dbReference type="Gene3D" id="3.50.50.60">
    <property type="entry name" value="FAD/NAD(P)-binding domain"/>
    <property type="match status" value="2"/>
</dbReference>
<protein>
    <recommendedName>
        <fullName evidence="6">FAD/NAD(P)-binding oxidoreductase</fullName>
    </recommendedName>
</protein>
<dbReference type="Pfam" id="PF07992">
    <property type="entry name" value="Pyr_redox_2"/>
    <property type="match status" value="1"/>
</dbReference>
<dbReference type="AlphaFoldDB" id="A0A117UVA0"/>
<dbReference type="CDD" id="cd19946">
    <property type="entry name" value="GlpA-like_Fer2_BFD-like"/>
    <property type="match status" value="1"/>
</dbReference>
<feature type="domain" description="SoxA A3" evidence="3">
    <location>
        <begin position="376"/>
        <end position="444"/>
    </location>
</feature>
<keyword evidence="1" id="KW-0560">Oxidoreductase</keyword>
<dbReference type="Gene3D" id="1.10.10.1100">
    <property type="entry name" value="BFD-like [2Fe-2S]-binding domain"/>
    <property type="match status" value="1"/>
</dbReference>
<dbReference type="SUPFAM" id="SSF51905">
    <property type="entry name" value="FAD/NAD(P)-binding domain"/>
    <property type="match status" value="1"/>
</dbReference>
<dbReference type="EMBL" id="LLZS01000007">
    <property type="protein sequence ID" value="KUR71511.1"/>
    <property type="molecule type" value="Genomic_DNA"/>
</dbReference>
<dbReference type="STRING" id="1117702.AQZ52_11435"/>
<dbReference type="PRINTS" id="PR00411">
    <property type="entry name" value="PNDRDTASEI"/>
</dbReference>
<dbReference type="InterPro" id="IPR041854">
    <property type="entry name" value="BFD-like_2Fe2S-bd_dom_sf"/>
</dbReference>
<evidence type="ECO:0000256" key="1">
    <source>
        <dbReference type="ARBA" id="ARBA00023002"/>
    </source>
</evidence>
<dbReference type="Proteomes" id="UP000058012">
    <property type="component" value="Unassembled WGS sequence"/>
</dbReference>
<comment type="caution">
    <text evidence="4">The sequence shown here is derived from an EMBL/GenBank/DDBJ whole genome shotgun (WGS) entry which is preliminary data.</text>
</comment>
<organism evidence="4 5">
    <name type="scientific">Novosphingobium fuchskuhlense</name>
    <dbReference type="NCBI Taxonomy" id="1117702"/>
    <lineage>
        <taxon>Bacteria</taxon>
        <taxon>Pseudomonadati</taxon>
        <taxon>Pseudomonadota</taxon>
        <taxon>Alphaproteobacteria</taxon>
        <taxon>Sphingomonadales</taxon>
        <taxon>Sphingomonadaceae</taxon>
        <taxon>Novosphingobium</taxon>
    </lineage>
</organism>
<dbReference type="InterPro" id="IPR023753">
    <property type="entry name" value="FAD/NAD-binding_dom"/>
</dbReference>
<evidence type="ECO:0000313" key="5">
    <source>
        <dbReference type="Proteomes" id="UP000058012"/>
    </source>
</evidence>
<keyword evidence="5" id="KW-1185">Reference proteome</keyword>
<dbReference type="PANTHER" id="PTHR42949:SF3">
    <property type="entry name" value="ANAEROBIC GLYCEROL-3-PHOSPHATE DEHYDROGENASE SUBUNIT B"/>
    <property type="match status" value="1"/>
</dbReference>
<dbReference type="Pfam" id="PF17806">
    <property type="entry name" value="SO_alpha_A3"/>
    <property type="match status" value="1"/>
</dbReference>
<feature type="domain" description="FAD/NAD(P)-binding" evidence="2">
    <location>
        <begin position="27"/>
        <end position="292"/>
    </location>
</feature>
<dbReference type="InterPro" id="IPR036188">
    <property type="entry name" value="FAD/NAD-bd_sf"/>
</dbReference>
<evidence type="ECO:0008006" key="6">
    <source>
        <dbReference type="Google" id="ProtNLM"/>
    </source>
</evidence>